<evidence type="ECO:0000256" key="4">
    <source>
        <dbReference type="ARBA" id="ARBA00022832"/>
    </source>
</evidence>
<dbReference type="Pfam" id="PF20791">
    <property type="entry name" value="Acyl-ACP_TE_C"/>
    <property type="match status" value="1"/>
</dbReference>
<sequence>MTEMVTEKEYDIQYYEIDYKRRLLITSLMNYLGDIATRQSEELGVGIDYLRDQGIAWVLYKWSIDIDRYPVYGEKIKVRTKPYSFKKFYAYRIFEILDLNGNIIARANSVWFLIDIEKRKAIRVTEDMYKAYGISKEKSDVLDIKKLKCPEKIHSEKSFNVRYSDIDTNRHVNNVKYVDWAIETVPLDVVTNYSIKGINITYQKETTYGAVVKVFTEIREEENRCICLHKIVDENDIELTVLETNWEREN</sequence>
<feature type="domain" description="Acyl-ACP thioesterase N-terminal hotdog" evidence="8">
    <location>
        <begin position="5"/>
        <end position="132"/>
    </location>
</feature>
<keyword evidence="7" id="KW-0275">Fatty acid biosynthesis</keyword>
<dbReference type="InterPro" id="IPR045023">
    <property type="entry name" value="FATA/B"/>
</dbReference>
<gene>
    <name evidence="10" type="ORF">P8V03_16790</name>
</gene>
<protein>
    <submittedName>
        <fullName evidence="10">Thioesterase</fullName>
    </submittedName>
</protein>
<reference evidence="10 11" key="1">
    <citation type="submission" date="2023-04" db="EMBL/GenBank/DDBJ databases">
        <title>Clostridium tannerae sp. nov., isolated from the fecal material of an alpaca.</title>
        <authorList>
            <person name="Miller S."/>
            <person name="Hendry M."/>
            <person name="King J."/>
            <person name="Sankaranarayanan K."/>
            <person name="Lawson P.A."/>
        </authorList>
    </citation>
    <scope>NUCLEOTIDE SEQUENCE [LARGE SCALE GENOMIC DNA]</scope>
    <source>
        <strain evidence="10 11">A1-XYC3</strain>
    </source>
</reference>
<keyword evidence="5" id="KW-0809">Transit peptide</keyword>
<dbReference type="RefSeq" id="WP_318799048.1">
    <property type="nucleotide sequence ID" value="NZ_JARUJP010000028.1"/>
</dbReference>
<dbReference type="InterPro" id="IPR029069">
    <property type="entry name" value="HotDog_dom_sf"/>
</dbReference>
<evidence type="ECO:0000256" key="7">
    <source>
        <dbReference type="ARBA" id="ARBA00023160"/>
    </source>
</evidence>
<name>A0ABU4JXC9_9CLOT</name>
<keyword evidence="2" id="KW-0444">Lipid biosynthesis</keyword>
<evidence type="ECO:0000256" key="5">
    <source>
        <dbReference type="ARBA" id="ARBA00022946"/>
    </source>
</evidence>
<keyword evidence="6" id="KW-0443">Lipid metabolism</keyword>
<dbReference type="EMBL" id="JARUJP010000028">
    <property type="protein sequence ID" value="MDW8802804.1"/>
    <property type="molecule type" value="Genomic_DNA"/>
</dbReference>
<evidence type="ECO:0000259" key="8">
    <source>
        <dbReference type="Pfam" id="PF01643"/>
    </source>
</evidence>
<evidence type="ECO:0000256" key="2">
    <source>
        <dbReference type="ARBA" id="ARBA00022516"/>
    </source>
</evidence>
<dbReference type="PANTHER" id="PTHR31727">
    <property type="entry name" value="OLEOYL-ACYL CARRIER PROTEIN THIOESTERASE 1, CHLOROPLASTIC"/>
    <property type="match status" value="1"/>
</dbReference>
<feature type="domain" description="Acyl-ACP thioesterase-like C-terminal" evidence="9">
    <location>
        <begin position="154"/>
        <end position="247"/>
    </location>
</feature>
<comment type="similarity">
    <text evidence="1">Belongs to the acyl-ACP thioesterase family.</text>
</comment>
<keyword evidence="3" id="KW-0378">Hydrolase</keyword>
<dbReference type="SUPFAM" id="SSF54637">
    <property type="entry name" value="Thioesterase/thiol ester dehydrase-isomerase"/>
    <property type="match status" value="2"/>
</dbReference>
<dbReference type="Proteomes" id="UP001281656">
    <property type="component" value="Unassembled WGS sequence"/>
</dbReference>
<dbReference type="InterPro" id="IPR049427">
    <property type="entry name" value="Acyl-ACP_TE_C"/>
</dbReference>
<dbReference type="InterPro" id="IPR002864">
    <property type="entry name" value="Acyl-ACP_thioesterase_NHD"/>
</dbReference>
<dbReference type="Pfam" id="PF01643">
    <property type="entry name" value="Acyl-ACP_TE"/>
    <property type="match status" value="1"/>
</dbReference>
<dbReference type="Gene3D" id="3.10.129.10">
    <property type="entry name" value="Hotdog Thioesterase"/>
    <property type="match status" value="1"/>
</dbReference>
<dbReference type="PANTHER" id="PTHR31727:SF6">
    <property type="entry name" value="OLEOYL-ACYL CARRIER PROTEIN THIOESTERASE 1, CHLOROPLASTIC"/>
    <property type="match status" value="1"/>
</dbReference>
<keyword evidence="11" id="KW-1185">Reference proteome</keyword>
<evidence type="ECO:0000256" key="3">
    <source>
        <dbReference type="ARBA" id="ARBA00022801"/>
    </source>
</evidence>
<accession>A0ABU4JXC9</accession>
<keyword evidence="4" id="KW-0276">Fatty acid metabolism</keyword>
<evidence type="ECO:0000313" key="11">
    <source>
        <dbReference type="Proteomes" id="UP001281656"/>
    </source>
</evidence>
<evidence type="ECO:0000313" key="10">
    <source>
        <dbReference type="EMBL" id="MDW8802804.1"/>
    </source>
</evidence>
<dbReference type="CDD" id="cd00586">
    <property type="entry name" value="4HBT"/>
    <property type="match status" value="1"/>
</dbReference>
<comment type="caution">
    <text evidence="10">The sequence shown here is derived from an EMBL/GenBank/DDBJ whole genome shotgun (WGS) entry which is preliminary data.</text>
</comment>
<proteinExistence type="inferred from homology"/>
<organism evidence="10 11">
    <name type="scientific">Clostridium tanneri</name>
    <dbReference type="NCBI Taxonomy" id="3037988"/>
    <lineage>
        <taxon>Bacteria</taxon>
        <taxon>Bacillati</taxon>
        <taxon>Bacillota</taxon>
        <taxon>Clostridia</taxon>
        <taxon>Eubacteriales</taxon>
        <taxon>Clostridiaceae</taxon>
        <taxon>Clostridium</taxon>
    </lineage>
</organism>
<evidence type="ECO:0000259" key="9">
    <source>
        <dbReference type="Pfam" id="PF20791"/>
    </source>
</evidence>
<evidence type="ECO:0000256" key="1">
    <source>
        <dbReference type="ARBA" id="ARBA00006500"/>
    </source>
</evidence>
<evidence type="ECO:0000256" key="6">
    <source>
        <dbReference type="ARBA" id="ARBA00023098"/>
    </source>
</evidence>